<dbReference type="Proteomes" id="UP000266723">
    <property type="component" value="Unassembled WGS sequence"/>
</dbReference>
<dbReference type="EMBL" id="QGKV02000649">
    <property type="protein sequence ID" value="KAF3579712.1"/>
    <property type="molecule type" value="Genomic_DNA"/>
</dbReference>
<accession>A0ABQ7DNZ7</accession>
<evidence type="ECO:0000313" key="1">
    <source>
        <dbReference type="EMBL" id="KAF3579712.1"/>
    </source>
</evidence>
<comment type="caution">
    <text evidence="1">The sequence shown here is derived from an EMBL/GenBank/DDBJ whole genome shotgun (WGS) entry which is preliminary data.</text>
</comment>
<sequence>MMLLELPLSTRILLTKQFATSFLFRRLRPLIFAAAWLMLLISEPPDMTWITLSWRGGEAGLVSADFLGVSLLKRFSPFLRGIHGDIPGHIPPSCDHGHGGTHTRDKCEISGQVDTDFPSALSRGRLMYLPRFLPP</sequence>
<organism evidence="1 2">
    <name type="scientific">Brassica cretica</name>
    <name type="common">Mustard</name>
    <dbReference type="NCBI Taxonomy" id="69181"/>
    <lineage>
        <taxon>Eukaryota</taxon>
        <taxon>Viridiplantae</taxon>
        <taxon>Streptophyta</taxon>
        <taxon>Embryophyta</taxon>
        <taxon>Tracheophyta</taxon>
        <taxon>Spermatophyta</taxon>
        <taxon>Magnoliopsida</taxon>
        <taxon>eudicotyledons</taxon>
        <taxon>Gunneridae</taxon>
        <taxon>Pentapetalae</taxon>
        <taxon>rosids</taxon>
        <taxon>malvids</taxon>
        <taxon>Brassicales</taxon>
        <taxon>Brassicaceae</taxon>
        <taxon>Brassiceae</taxon>
        <taxon>Brassica</taxon>
    </lineage>
</organism>
<reference evidence="1 2" key="1">
    <citation type="journal article" date="2020" name="BMC Genomics">
        <title>Intraspecific diversification of the crop wild relative Brassica cretica Lam. using demographic model selection.</title>
        <authorList>
            <person name="Kioukis A."/>
            <person name="Michalopoulou V.A."/>
            <person name="Briers L."/>
            <person name="Pirintsos S."/>
            <person name="Studholme D.J."/>
            <person name="Pavlidis P."/>
            <person name="Sarris P.F."/>
        </authorList>
    </citation>
    <scope>NUCLEOTIDE SEQUENCE [LARGE SCALE GENOMIC DNA]</scope>
    <source>
        <strain evidence="2">cv. PFS-1207/04</strain>
    </source>
</reference>
<keyword evidence="2" id="KW-1185">Reference proteome</keyword>
<protein>
    <submittedName>
        <fullName evidence="1">Uncharacterized protein</fullName>
    </submittedName>
</protein>
<name>A0ABQ7DNZ7_BRACR</name>
<gene>
    <name evidence="1" type="ORF">DY000_02031486</name>
</gene>
<evidence type="ECO:0000313" key="2">
    <source>
        <dbReference type="Proteomes" id="UP000266723"/>
    </source>
</evidence>
<proteinExistence type="predicted"/>